<proteinExistence type="predicted"/>
<feature type="transmembrane region" description="Helical" evidence="1">
    <location>
        <begin position="6"/>
        <end position="24"/>
    </location>
</feature>
<keyword evidence="1" id="KW-0472">Membrane</keyword>
<accession>A0ABM7VER6</accession>
<dbReference type="Pfam" id="PF14238">
    <property type="entry name" value="DUF4340"/>
    <property type="match status" value="1"/>
</dbReference>
<evidence type="ECO:0000259" key="2">
    <source>
        <dbReference type="Pfam" id="PF14238"/>
    </source>
</evidence>
<organism evidence="3 4">
    <name type="scientific">Persicobacter psychrovividus</name>
    <dbReference type="NCBI Taxonomy" id="387638"/>
    <lineage>
        <taxon>Bacteria</taxon>
        <taxon>Pseudomonadati</taxon>
        <taxon>Bacteroidota</taxon>
        <taxon>Cytophagia</taxon>
        <taxon>Cytophagales</taxon>
        <taxon>Persicobacteraceae</taxon>
        <taxon>Persicobacter</taxon>
    </lineage>
</organism>
<dbReference type="RefSeq" id="WP_338396774.1">
    <property type="nucleotide sequence ID" value="NZ_AP025292.1"/>
</dbReference>
<sequence>MRTNTQLLIILIGLIAWLVIDLTMDFGKKTEFANLQEFAVTDTADIQSITIQNQQQVSYLKREQNSWTINNKPAEDGMIKVLLSILHQVEVKRLVPKNEVQQVNATLQKRGIQVTVNTDGKDFSFVTAGNQDRTVSYGQIDDQRPATLYLPGYNSYVTGIFEVQPNDWRHRAIFRSSAHSLKSVTVSYPNNPAEGFTILPDEQKWKVDHYPAADPKKIFEYLSQFGYFQVDQYIDKGQVPQVDELLQGEPSLVLTIDDINPQQKGTLELFETPTKEKLMAGLLNHQQIVLIDKKRVTGIFKKKQDFKADSSK</sequence>
<evidence type="ECO:0000313" key="3">
    <source>
        <dbReference type="EMBL" id="BDC99410.1"/>
    </source>
</evidence>
<dbReference type="Proteomes" id="UP001354989">
    <property type="component" value="Chromosome"/>
</dbReference>
<dbReference type="InterPro" id="IPR025641">
    <property type="entry name" value="DUF4340"/>
</dbReference>
<evidence type="ECO:0000313" key="4">
    <source>
        <dbReference type="Proteomes" id="UP001354989"/>
    </source>
</evidence>
<name>A0ABM7VER6_9BACT</name>
<protein>
    <recommendedName>
        <fullName evidence="2">DUF4340 domain-containing protein</fullName>
    </recommendedName>
</protein>
<keyword evidence="1" id="KW-0812">Transmembrane</keyword>
<gene>
    <name evidence="3" type="ORF">PEPS_16910</name>
</gene>
<keyword evidence="4" id="KW-1185">Reference proteome</keyword>
<evidence type="ECO:0000256" key="1">
    <source>
        <dbReference type="SAM" id="Phobius"/>
    </source>
</evidence>
<dbReference type="EMBL" id="AP025292">
    <property type="protein sequence ID" value="BDC99410.1"/>
    <property type="molecule type" value="Genomic_DNA"/>
</dbReference>
<keyword evidence="1" id="KW-1133">Transmembrane helix</keyword>
<feature type="domain" description="DUF4340" evidence="2">
    <location>
        <begin position="71"/>
        <end position="236"/>
    </location>
</feature>
<reference evidence="3 4" key="1">
    <citation type="submission" date="2021-12" db="EMBL/GenBank/DDBJ databases">
        <title>Genome sequencing of bacteria with rrn-lacking chromosome and rrn-plasmid.</title>
        <authorList>
            <person name="Anda M."/>
            <person name="Iwasaki W."/>
        </authorList>
    </citation>
    <scope>NUCLEOTIDE SEQUENCE [LARGE SCALE GENOMIC DNA]</scope>
    <source>
        <strain evidence="3 4">NBRC 101262</strain>
    </source>
</reference>